<dbReference type="PANTHER" id="PTHR32060:SF30">
    <property type="entry name" value="CARBOXY-TERMINAL PROCESSING PROTEASE CTPA"/>
    <property type="match status" value="1"/>
</dbReference>
<keyword evidence="3" id="KW-0378">Hydrolase</keyword>
<dbReference type="Gene3D" id="3.30.750.44">
    <property type="match status" value="1"/>
</dbReference>
<keyword evidence="4" id="KW-0720">Serine protease</keyword>
<dbReference type="GO" id="GO:0006508">
    <property type="term" value="P:proteolysis"/>
    <property type="evidence" value="ECO:0007669"/>
    <property type="project" value="UniProtKB-KW"/>
</dbReference>
<dbReference type="InterPro" id="IPR041489">
    <property type="entry name" value="PDZ_6"/>
</dbReference>
<dbReference type="Proteomes" id="UP000005801">
    <property type="component" value="Unassembled WGS sequence"/>
</dbReference>
<comment type="similarity">
    <text evidence="1">Belongs to the peptidase S41A family.</text>
</comment>
<name>A6G5M6_9BACT</name>
<dbReference type="GO" id="GO:0007165">
    <property type="term" value="P:signal transduction"/>
    <property type="evidence" value="ECO:0007669"/>
    <property type="project" value="TreeGrafter"/>
</dbReference>
<dbReference type="eggNOG" id="COG0793">
    <property type="taxonomic scope" value="Bacteria"/>
</dbReference>
<dbReference type="PROSITE" id="PS50106">
    <property type="entry name" value="PDZ"/>
    <property type="match status" value="1"/>
</dbReference>
<gene>
    <name evidence="6" type="ORF">PPSIR1_32452</name>
</gene>
<protein>
    <submittedName>
        <fullName evidence="6">Peptidase S41A, protease</fullName>
    </submittedName>
</protein>
<sequence>MVGTLAVQRAQPALLPDARAAKPKASLDRDSFHAALDTVLDRYVEPVDASTVLTRGLQHMVAGLDPYSHYLSADQRALAKKRQRQGAEAGLVTTLHRRADGSAHLEVLAVHPESPGARAGLRPGDELVSIRGQACAFMASNVEAQLALAGAVGERITVELARPGGRDGVVALELELAKPKHDALVTGALDLKGNHAVAHITIAAFRKGTGDQVKRTLAKLHREASEGGGKLDGIVLDVRGNPGGEVDEAVIVADLFIDEGVLTRTRARGGAIAREDMATAANSDLDTPLVVLQDRRSASASELLAIAIQDSGRGRVVGETSFGKGTVQEVLPLADGSLLTLTVARYYSPRDRSIDGQGVRPDVVLSAVDGRAAVDAAERELLTQLALR</sequence>
<dbReference type="STRING" id="391625.PPSIR1_32452"/>
<dbReference type="GO" id="GO:0030288">
    <property type="term" value="C:outer membrane-bounded periplasmic space"/>
    <property type="evidence" value="ECO:0007669"/>
    <property type="project" value="TreeGrafter"/>
</dbReference>
<dbReference type="PANTHER" id="PTHR32060">
    <property type="entry name" value="TAIL-SPECIFIC PROTEASE"/>
    <property type="match status" value="1"/>
</dbReference>
<evidence type="ECO:0000256" key="4">
    <source>
        <dbReference type="ARBA" id="ARBA00022825"/>
    </source>
</evidence>
<dbReference type="InterPro" id="IPR036034">
    <property type="entry name" value="PDZ_sf"/>
</dbReference>
<dbReference type="Pfam" id="PF03572">
    <property type="entry name" value="Peptidase_S41"/>
    <property type="match status" value="1"/>
</dbReference>
<dbReference type="SMART" id="SM00228">
    <property type="entry name" value="PDZ"/>
    <property type="match status" value="1"/>
</dbReference>
<organism evidence="6 7">
    <name type="scientific">Plesiocystis pacifica SIR-1</name>
    <dbReference type="NCBI Taxonomy" id="391625"/>
    <lineage>
        <taxon>Bacteria</taxon>
        <taxon>Pseudomonadati</taxon>
        <taxon>Myxococcota</taxon>
        <taxon>Polyangia</taxon>
        <taxon>Nannocystales</taxon>
        <taxon>Nannocystaceae</taxon>
        <taxon>Plesiocystis</taxon>
    </lineage>
</organism>
<dbReference type="AlphaFoldDB" id="A6G5M6"/>
<dbReference type="InterPro" id="IPR001478">
    <property type="entry name" value="PDZ"/>
</dbReference>
<dbReference type="GO" id="GO:0008236">
    <property type="term" value="F:serine-type peptidase activity"/>
    <property type="evidence" value="ECO:0007669"/>
    <property type="project" value="UniProtKB-KW"/>
</dbReference>
<evidence type="ECO:0000313" key="7">
    <source>
        <dbReference type="Proteomes" id="UP000005801"/>
    </source>
</evidence>
<dbReference type="InterPro" id="IPR029045">
    <property type="entry name" value="ClpP/crotonase-like_dom_sf"/>
</dbReference>
<dbReference type="SUPFAM" id="SSF52096">
    <property type="entry name" value="ClpP/crotonase"/>
    <property type="match status" value="1"/>
</dbReference>
<dbReference type="InterPro" id="IPR005151">
    <property type="entry name" value="Tail-specific_protease"/>
</dbReference>
<dbReference type="InterPro" id="IPR004447">
    <property type="entry name" value="Peptidase_S41A"/>
</dbReference>
<keyword evidence="2 6" id="KW-0645">Protease</keyword>
<evidence type="ECO:0000256" key="1">
    <source>
        <dbReference type="ARBA" id="ARBA00009179"/>
    </source>
</evidence>
<comment type="caution">
    <text evidence="6">The sequence shown here is derived from an EMBL/GenBank/DDBJ whole genome shotgun (WGS) entry which is preliminary data.</text>
</comment>
<accession>A6G5M6</accession>
<feature type="domain" description="PDZ" evidence="5">
    <location>
        <begin position="77"/>
        <end position="164"/>
    </location>
</feature>
<evidence type="ECO:0000313" key="6">
    <source>
        <dbReference type="EMBL" id="EDM78807.1"/>
    </source>
</evidence>
<evidence type="ECO:0000256" key="3">
    <source>
        <dbReference type="ARBA" id="ARBA00022801"/>
    </source>
</evidence>
<evidence type="ECO:0000256" key="2">
    <source>
        <dbReference type="ARBA" id="ARBA00022670"/>
    </source>
</evidence>
<proteinExistence type="inferred from homology"/>
<dbReference type="EMBL" id="ABCS01000026">
    <property type="protein sequence ID" value="EDM78807.1"/>
    <property type="molecule type" value="Genomic_DNA"/>
</dbReference>
<dbReference type="Pfam" id="PF17820">
    <property type="entry name" value="PDZ_6"/>
    <property type="match status" value="1"/>
</dbReference>
<dbReference type="SUPFAM" id="SSF50156">
    <property type="entry name" value="PDZ domain-like"/>
    <property type="match status" value="1"/>
</dbReference>
<dbReference type="SMART" id="SM00245">
    <property type="entry name" value="TSPc"/>
    <property type="match status" value="1"/>
</dbReference>
<keyword evidence="7" id="KW-1185">Reference proteome</keyword>
<dbReference type="Gene3D" id="3.90.226.10">
    <property type="entry name" value="2-enoyl-CoA Hydratase, Chain A, domain 1"/>
    <property type="match status" value="1"/>
</dbReference>
<dbReference type="CDD" id="cd07560">
    <property type="entry name" value="Peptidase_S41_CPP"/>
    <property type="match status" value="1"/>
</dbReference>
<dbReference type="GO" id="GO:0004175">
    <property type="term" value="F:endopeptidase activity"/>
    <property type="evidence" value="ECO:0007669"/>
    <property type="project" value="TreeGrafter"/>
</dbReference>
<dbReference type="Gene3D" id="2.30.42.10">
    <property type="match status" value="1"/>
</dbReference>
<evidence type="ECO:0000259" key="5">
    <source>
        <dbReference type="PROSITE" id="PS50106"/>
    </source>
</evidence>
<reference evidence="6 7" key="1">
    <citation type="submission" date="2007-06" db="EMBL/GenBank/DDBJ databases">
        <authorList>
            <person name="Shimkets L."/>
            <person name="Ferriera S."/>
            <person name="Johnson J."/>
            <person name="Kravitz S."/>
            <person name="Beeson K."/>
            <person name="Sutton G."/>
            <person name="Rogers Y.-H."/>
            <person name="Friedman R."/>
            <person name="Frazier M."/>
            <person name="Venter J.C."/>
        </authorList>
    </citation>
    <scope>NUCLEOTIDE SEQUENCE [LARGE SCALE GENOMIC DNA]</scope>
    <source>
        <strain evidence="6 7">SIR-1</strain>
    </source>
</reference>